<reference evidence="1" key="1">
    <citation type="journal article" date="2014" name="Front. Microbiol.">
        <title>High frequency of phylogenetically diverse reductive dehalogenase-homologous genes in deep subseafloor sedimentary metagenomes.</title>
        <authorList>
            <person name="Kawai M."/>
            <person name="Futagami T."/>
            <person name="Toyoda A."/>
            <person name="Takaki Y."/>
            <person name="Nishi S."/>
            <person name="Hori S."/>
            <person name="Arai W."/>
            <person name="Tsubouchi T."/>
            <person name="Morono Y."/>
            <person name="Uchiyama I."/>
            <person name="Ito T."/>
            <person name="Fujiyama A."/>
            <person name="Inagaki F."/>
            <person name="Takami H."/>
        </authorList>
    </citation>
    <scope>NUCLEOTIDE SEQUENCE</scope>
    <source>
        <strain evidence="1">Expedition CK06-06</strain>
    </source>
</reference>
<accession>X0SZA0</accession>
<evidence type="ECO:0000313" key="1">
    <source>
        <dbReference type="EMBL" id="GAF86309.1"/>
    </source>
</evidence>
<organism evidence="1">
    <name type="scientific">marine sediment metagenome</name>
    <dbReference type="NCBI Taxonomy" id="412755"/>
    <lineage>
        <taxon>unclassified sequences</taxon>
        <taxon>metagenomes</taxon>
        <taxon>ecological metagenomes</taxon>
    </lineage>
</organism>
<dbReference type="AlphaFoldDB" id="X0SZA0"/>
<feature type="non-terminal residue" evidence="1">
    <location>
        <position position="56"/>
    </location>
</feature>
<name>X0SZA0_9ZZZZ</name>
<comment type="caution">
    <text evidence="1">The sequence shown here is derived from an EMBL/GenBank/DDBJ whole genome shotgun (WGS) entry which is preliminary data.</text>
</comment>
<proteinExistence type="predicted"/>
<protein>
    <submittedName>
        <fullName evidence="1">Uncharacterized protein</fullName>
    </submittedName>
</protein>
<sequence length="56" mass="6294">MQNIERIAHRLIELDGIAPAAGIDQIEIVESSPGIDRLRLEMIEVKFARNLTPRLA</sequence>
<dbReference type="EMBL" id="BARS01016279">
    <property type="protein sequence ID" value="GAF86309.1"/>
    <property type="molecule type" value="Genomic_DNA"/>
</dbReference>
<gene>
    <name evidence="1" type="ORF">S01H1_26819</name>
</gene>